<comment type="caution">
    <text evidence="1">The sequence shown here is derived from an EMBL/GenBank/DDBJ whole genome shotgun (WGS) entry which is preliminary data.</text>
</comment>
<accession>A0ABS0IZG2</accession>
<name>A0ABS0IZG2_9BACT</name>
<evidence type="ECO:0000313" key="1">
    <source>
        <dbReference type="EMBL" id="MBG3875574.1"/>
    </source>
</evidence>
<gene>
    <name evidence="1" type="ORF">FVW20_00660</name>
</gene>
<protein>
    <submittedName>
        <fullName evidence="1">Uncharacterized protein</fullName>
    </submittedName>
</protein>
<organism evidence="1 2">
    <name type="scientific">Nitratidesulfovibrio oxamicus</name>
    <dbReference type="NCBI Taxonomy" id="32016"/>
    <lineage>
        <taxon>Bacteria</taxon>
        <taxon>Pseudomonadati</taxon>
        <taxon>Thermodesulfobacteriota</taxon>
        <taxon>Desulfovibrionia</taxon>
        <taxon>Desulfovibrionales</taxon>
        <taxon>Desulfovibrionaceae</taxon>
        <taxon>Nitratidesulfovibrio</taxon>
    </lineage>
</organism>
<proteinExistence type="predicted"/>
<sequence length="107" mass="11846">MARDMIQEKVYGSVWPAGQAMLRAAATAIGEEWVELEGDLLRIAYEGPYCDAQELADAIAPHLTPDCQGRIDHIDMDAWRLTRYLITGTQMKKSSAGLNHVLAYSGH</sequence>
<evidence type="ECO:0000313" key="2">
    <source>
        <dbReference type="Proteomes" id="UP001194469"/>
    </source>
</evidence>
<dbReference type="RefSeq" id="WP_167124715.1">
    <property type="nucleotide sequence ID" value="NZ_VRYY01000012.1"/>
</dbReference>
<keyword evidence="2" id="KW-1185">Reference proteome</keyword>
<reference evidence="1 2" key="1">
    <citation type="submission" date="2019-08" db="EMBL/GenBank/DDBJ databases">
        <authorList>
            <person name="Luo N."/>
        </authorList>
    </citation>
    <scope>NUCLEOTIDE SEQUENCE [LARGE SCALE GENOMIC DNA]</scope>
    <source>
        <strain evidence="1 2">NCIMB 9442</strain>
    </source>
</reference>
<dbReference type="Proteomes" id="UP001194469">
    <property type="component" value="Unassembled WGS sequence"/>
</dbReference>
<dbReference type="EMBL" id="VRYY01000012">
    <property type="protein sequence ID" value="MBG3875574.1"/>
    <property type="molecule type" value="Genomic_DNA"/>
</dbReference>